<gene>
    <name evidence="2" type="ORF">MOV08_43065</name>
</gene>
<dbReference type="InterPro" id="IPR001466">
    <property type="entry name" value="Beta-lactam-related"/>
</dbReference>
<dbReference type="InterPro" id="IPR012338">
    <property type="entry name" value="Beta-lactam/transpept-like"/>
</dbReference>
<dbReference type="SUPFAM" id="SSF56601">
    <property type="entry name" value="beta-lactamase/transpeptidase-like"/>
    <property type="match status" value="1"/>
</dbReference>
<protein>
    <submittedName>
        <fullName evidence="2">Beta-lactamase family protein</fullName>
    </submittedName>
</protein>
<dbReference type="Pfam" id="PF00144">
    <property type="entry name" value="Beta-lactamase"/>
    <property type="match status" value="1"/>
</dbReference>
<dbReference type="PANTHER" id="PTHR46825:SF7">
    <property type="entry name" value="D-ALANYL-D-ALANINE CARBOXYPEPTIDASE"/>
    <property type="match status" value="1"/>
</dbReference>
<dbReference type="Proteomes" id="UP001218629">
    <property type="component" value="Chromosome"/>
</dbReference>
<organism evidence="2 3">
    <name type="scientific">Streptomyces yunnanensis</name>
    <dbReference type="NCBI Taxonomy" id="156453"/>
    <lineage>
        <taxon>Bacteria</taxon>
        <taxon>Bacillati</taxon>
        <taxon>Actinomycetota</taxon>
        <taxon>Actinomycetes</taxon>
        <taxon>Kitasatosporales</taxon>
        <taxon>Streptomycetaceae</taxon>
        <taxon>Streptomyces</taxon>
    </lineage>
</organism>
<dbReference type="EMBL" id="CP095749">
    <property type="protein sequence ID" value="WEB45406.1"/>
    <property type="molecule type" value="Genomic_DNA"/>
</dbReference>
<sequence>MTAAVLMLPSSASAQQADDHAAARAALSKFQAAGGPGAGILAGSGPDFWTYSAGTAVINTNTPIRPADHYRIGSQTKSFTAAVVMQLVDEGKVSLDAPIEKYLPGVVDGNGYDGNTITVRQLLQHTSGIPTNTTTAPEANPDGTFTLAALVRDGLKHPPASAPGAEWHYSNTNYEILGLLIEKVTGSPVAQVITSRIIQPLNLTQTTFPAAGNRAVAEPAVHGYNGVRIGPFFFWTDVLTAFEPSIYSTAGAMISTEQDISTFYQALIGGRVVSPASLAEMKKARDIAPGLGYGLGLIKHPLPCGGVAWGHDGDVTGYYTQTMVTEDGRHAAVVTNALTPLSNPVQPLYELLDTALCEK</sequence>
<evidence type="ECO:0000313" key="2">
    <source>
        <dbReference type="EMBL" id="WEB45406.1"/>
    </source>
</evidence>
<keyword evidence="3" id="KW-1185">Reference proteome</keyword>
<dbReference type="InterPro" id="IPR050491">
    <property type="entry name" value="AmpC-like"/>
</dbReference>
<accession>A0ABY8ALB4</accession>
<proteinExistence type="predicted"/>
<dbReference type="Gene3D" id="3.40.710.10">
    <property type="entry name" value="DD-peptidase/beta-lactamase superfamily"/>
    <property type="match status" value="1"/>
</dbReference>
<dbReference type="PANTHER" id="PTHR46825">
    <property type="entry name" value="D-ALANYL-D-ALANINE-CARBOXYPEPTIDASE/ENDOPEPTIDASE AMPH"/>
    <property type="match status" value="1"/>
</dbReference>
<evidence type="ECO:0000259" key="1">
    <source>
        <dbReference type="Pfam" id="PF00144"/>
    </source>
</evidence>
<evidence type="ECO:0000313" key="3">
    <source>
        <dbReference type="Proteomes" id="UP001218629"/>
    </source>
</evidence>
<feature type="domain" description="Beta-lactamase-related" evidence="1">
    <location>
        <begin position="30"/>
        <end position="341"/>
    </location>
</feature>
<name>A0ABY8ALB4_9ACTN</name>
<dbReference type="RefSeq" id="WP_275311586.1">
    <property type="nucleotide sequence ID" value="NZ_CP095749.1"/>
</dbReference>
<reference evidence="2 3" key="1">
    <citation type="submission" date="2022-03" db="EMBL/GenBank/DDBJ databases">
        <title>Streptomyces yunnanensis P86,complete genome.</title>
        <authorList>
            <person name="Chen S."/>
            <person name="Zhang Q."/>
        </authorList>
    </citation>
    <scope>NUCLEOTIDE SEQUENCE [LARGE SCALE GENOMIC DNA]</scope>
    <source>
        <strain evidence="2 3">P86</strain>
    </source>
</reference>